<name>A0A2P8HRQ0_CHINA</name>
<evidence type="ECO:0000313" key="3">
    <source>
        <dbReference type="Proteomes" id="UP000240971"/>
    </source>
</evidence>
<keyword evidence="1" id="KW-0812">Transmembrane</keyword>
<evidence type="ECO:0000256" key="1">
    <source>
        <dbReference type="SAM" id="Phobius"/>
    </source>
</evidence>
<comment type="caution">
    <text evidence="2">The sequence shown here is derived from an EMBL/GenBank/DDBJ whole genome shotgun (WGS) entry which is preliminary data.</text>
</comment>
<feature type="transmembrane region" description="Helical" evidence="1">
    <location>
        <begin position="32"/>
        <end position="49"/>
    </location>
</feature>
<keyword evidence="1" id="KW-0472">Membrane</keyword>
<gene>
    <name evidence="2" type="ORF">CLV51_101206</name>
</gene>
<keyword evidence="1" id="KW-1133">Transmembrane helix</keyword>
<evidence type="ECO:0000313" key="2">
    <source>
        <dbReference type="EMBL" id="PSL48878.1"/>
    </source>
</evidence>
<proteinExistence type="predicted"/>
<accession>A0A2P8HRQ0</accession>
<protein>
    <submittedName>
        <fullName evidence="2">Uncharacterized protein</fullName>
    </submittedName>
</protein>
<organism evidence="2 3">
    <name type="scientific">Chitinophaga niastensis</name>
    <dbReference type="NCBI Taxonomy" id="536980"/>
    <lineage>
        <taxon>Bacteria</taxon>
        <taxon>Pseudomonadati</taxon>
        <taxon>Bacteroidota</taxon>
        <taxon>Chitinophagia</taxon>
        <taxon>Chitinophagales</taxon>
        <taxon>Chitinophagaceae</taxon>
        <taxon>Chitinophaga</taxon>
    </lineage>
</organism>
<dbReference type="EMBL" id="PYAW01000001">
    <property type="protein sequence ID" value="PSL48878.1"/>
    <property type="molecule type" value="Genomic_DNA"/>
</dbReference>
<keyword evidence="3" id="KW-1185">Reference proteome</keyword>
<reference evidence="2 3" key="1">
    <citation type="submission" date="2018-03" db="EMBL/GenBank/DDBJ databases">
        <title>Genomic Encyclopedia of Archaeal and Bacterial Type Strains, Phase II (KMG-II): from individual species to whole genera.</title>
        <authorList>
            <person name="Goeker M."/>
        </authorList>
    </citation>
    <scope>NUCLEOTIDE SEQUENCE [LARGE SCALE GENOMIC DNA]</scope>
    <source>
        <strain evidence="2 3">DSM 24859</strain>
    </source>
</reference>
<sequence length="101" mass="11466">MYMSPAIAIPNFLTAIFMGWLYYHLRSVSGGILTRMLFNLTALVIFQYSNGDQFLSIAPLCHNSLDYKLIVAAMTLIFAAGIIYLQYYFTRHTALSNKTIN</sequence>
<dbReference type="AlphaFoldDB" id="A0A2P8HRQ0"/>
<feature type="transmembrane region" description="Helical" evidence="1">
    <location>
        <begin position="6"/>
        <end position="25"/>
    </location>
</feature>
<feature type="transmembrane region" description="Helical" evidence="1">
    <location>
        <begin position="69"/>
        <end position="89"/>
    </location>
</feature>
<dbReference type="Proteomes" id="UP000240971">
    <property type="component" value="Unassembled WGS sequence"/>
</dbReference>